<dbReference type="EMBL" id="LUUK01000114">
    <property type="protein sequence ID" value="OAI20972.1"/>
    <property type="molecule type" value="Genomic_DNA"/>
</dbReference>
<dbReference type="GO" id="GO:0030313">
    <property type="term" value="C:cell envelope"/>
    <property type="evidence" value="ECO:0007669"/>
    <property type="project" value="UniProtKB-SubCell"/>
</dbReference>
<accession>A0A177NSY9</accession>
<keyword evidence="2" id="KW-0175">Coiled coil</keyword>
<evidence type="ECO:0000313" key="4">
    <source>
        <dbReference type="Proteomes" id="UP000077628"/>
    </source>
</evidence>
<evidence type="ECO:0000256" key="1">
    <source>
        <dbReference type="ARBA" id="ARBA00004196"/>
    </source>
</evidence>
<dbReference type="AlphaFoldDB" id="A0A177NSY9"/>
<organism evidence="3 4">
    <name type="scientific">Methylomonas koyamae</name>
    <dbReference type="NCBI Taxonomy" id="702114"/>
    <lineage>
        <taxon>Bacteria</taxon>
        <taxon>Pseudomonadati</taxon>
        <taxon>Pseudomonadota</taxon>
        <taxon>Gammaproteobacteria</taxon>
        <taxon>Methylococcales</taxon>
        <taxon>Methylococcaceae</taxon>
        <taxon>Methylomonas</taxon>
    </lineage>
</organism>
<dbReference type="PANTHER" id="PTHR32347">
    <property type="entry name" value="EFFLUX SYSTEM COMPONENT YKNX-RELATED"/>
    <property type="match status" value="1"/>
</dbReference>
<gene>
    <name evidence="3" type="ORF">A1355_23640</name>
</gene>
<name>A0A177NSY9_9GAMM</name>
<keyword evidence="4" id="KW-1185">Reference proteome</keyword>
<dbReference type="RefSeq" id="WP_064027199.1">
    <property type="nucleotide sequence ID" value="NZ_LUUK01000114.1"/>
</dbReference>
<reference evidence="4" key="1">
    <citation type="submission" date="2016-03" db="EMBL/GenBank/DDBJ databases">
        <authorList>
            <person name="Heylen K."/>
            <person name="De Vos P."/>
            <person name="Vekeman B."/>
        </authorList>
    </citation>
    <scope>NUCLEOTIDE SEQUENCE [LARGE SCALE GENOMIC DNA]</scope>
    <source>
        <strain evidence="4">R-45383</strain>
    </source>
</reference>
<dbReference type="STRING" id="702114.A1355_23640"/>
<comment type="caution">
    <text evidence="3">The sequence shown here is derived from an EMBL/GenBank/DDBJ whole genome shotgun (WGS) entry which is preliminary data.</text>
</comment>
<comment type="subcellular location">
    <subcellularLocation>
        <location evidence="1">Cell envelope</location>
    </subcellularLocation>
</comment>
<evidence type="ECO:0000313" key="3">
    <source>
        <dbReference type="EMBL" id="OAI20972.1"/>
    </source>
</evidence>
<dbReference type="Gene3D" id="2.40.30.170">
    <property type="match status" value="1"/>
</dbReference>
<dbReference type="SUPFAM" id="SSF111369">
    <property type="entry name" value="HlyD-like secretion proteins"/>
    <property type="match status" value="1"/>
</dbReference>
<dbReference type="InterPro" id="IPR050465">
    <property type="entry name" value="UPF0194_transport"/>
</dbReference>
<dbReference type="OrthoDB" id="9763546at2"/>
<dbReference type="Proteomes" id="UP000077628">
    <property type="component" value="Unassembled WGS sequence"/>
</dbReference>
<proteinExistence type="predicted"/>
<evidence type="ECO:0000256" key="2">
    <source>
        <dbReference type="ARBA" id="ARBA00023054"/>
    </source>
</evidence>
<sequence length="446" mass="49263">MSETEDARYRQARGLALLLQLQRRARAAEDLAALGFVAVNETRGLVEYRQAALWLDRPLRPIAALSGVADADPQAPYAVWLAAVCRWLHGADRVASFHCLHLDELPESLRGDWRQWLPAQALWLPLTARGQRIGGLLLARESAWLDAEAQLLAELADAYAHAWQALAPKPAWYRRGFGRRSVKLWALGAMLALMWPLRLSVLAPAEIVPARPTLIRAPLAGVVAAFHVQPNQSVAAGEPLLSLENTDIANRLEVSRKALAVAEAEYRKTAQQAMFDADSKAEVAVLKARMDQHAAEVAFMQGQLARAEVAAPHAGVAIFADVHDWLGRPVELGERILMVADANQVELDIRLPIGDFIELADGGPATVFLNVDPQHPMEAEVYSVSYQTSAEAGDALVYRVKARLTDRERPPRIGLKGTAKLYGERVTLFYYLFRRPLAAARLWLGW</sequence>
<protein>
    <submittedName>
        <fullName evidence="3">Uncharacterized protein</fullName>
    </submittedName>
</protein>
<dbReference type="Gene3D" id="2.40.50.100">
    <property type="match status" value="1"/>
</dbReference>